<comment type="caution">
    <text evidence="5">The sequence shown here is derived from an EMBL/GenBank/DDBJ whole genome shotgun (WGS) entry which is preliminary data.</text>
</comment>
<dbReference type="RefSeq" id="WP_007202971.1">
    <property type="nucleotide sequence ID" value="NZ_AKKV01000031.1"/>
</dbReference>
<dbReference type="PATRIC" id="fig|1196324.3.peg.2957"/>
<feature type="transmembrane region" description="Helical" evidence="4">
    <location>
        <begin position="289"/>
        <end position="308"/>
    </location>
</feature>
<gene>
    <name evidence="5" type="ORF">A374_14465</name>
</gene>
<dbReference type="PANTHER" id="PTHR22550:SF5">
    <property type="entry name" value="LEUCINE ZIPPER PROTEIN 4"/>
    <property type="match status" value="1"/>
</dbReference>
<name>I8IYJ4_9BACL</name>
<proteinExistence type="inferred from homology"/>
<feature type="region of interest" description="Disordered" evidence="3">
    <location>
        <begin position="473"/>
        <end position="500"/>
    </location>
</feature>
<evidence type="ECO:0000256" key="3">
    <source>
        <dbReference type="SAM" id="MobiDB-lite"/>
    </source>
</evidence>
<feature type="transmembrane region" description="Helical" evidence="4">
    <location>
        <begin position="381"/>
        <end position="400"/>
    </location>
</feature>
<organism evidence="5 6">
    <name type="scientific">Fictibacillus macauensis ZFHKF-1</name>
    <dbReference type="NCBI Taxonomy" id="1196324"/>
    <lineage>
        <taxon>Bacteria</taxon>
        <taxon>Bacillati</taxon>
        <taxon>Bacillota</taxon>
        <taxon>Bacilli</taxon>
        <taxon>Bacillales</taxon>
        <taxon>Fictibacillaceae</taxon>
        <taxon>Fictibacillus</taxon>
    </lineage>
</organism>
<dbReference type="PIRSF" id="PIRSF005690">
    <property type="entry name" value="GerBA"/>
    <property type="match status" value="1"/>
</dbReference>
<sequence length="500" mass="56123">MKYNRKKNKREGTSIIPVSTSLEKNVTYFENKFSHTADLMIRDLRYNGKPGKLLYLSSLTDEAKVQTFVIEPLLLMPTSSIEDATPVITIQKKCNLVDGEQALTDGYCILFTEEEAFFYTLDTYSPVKRSIEEPGNEQVIRGSHEGFIEHMKTNIHLIRKRINHHSLTIRNFVVGELSNTKISMVYIDGLANQTLIDEVEKRIKAIHVDSVLTPGNIEEFIEDTALSPFPQLLNTERPDRVVGNLLEGRIGILMEGSPTVLVAPVTFFTFYQSPDDYNTRSMVGSFFRLIRVASFIIAILVPAFYISLISFHFEVIPIDMIFAVQAGLINVPFPPFIEAVFMQLTLELLKEAGTRLPRPIAPTIGIVGGLVIGNAVVQANLVSNIMIVVIGITAIASFAVPSNEMSTALRILGFPFMIAAATFGFLGIVFALMLLFMHLSKLESFGTPYFSPFAPFQWRDVKDTIIRLPSWLMNKRPKGPHPKQANQQTTTRGWRRGQRS</sequence>
<dbReference type="PANTHER" id="PTHR22550">
    <property type="entry name" value="SPORE GERMINATION PROTEIN"/>
    <property type="match status" value="1"/>
</dbReference>
<keyword evidence="6" id="KW-1185">Reference proteome</keyword>
<dbReference type="GO" id="GO:0005886">
    <property type="term" value="C:plasma membrane"/>
    <property type="evidence" value="ECO:0007669"/>
    <property type="project" value="UniProtKB-SubCell"/>
</dbReference>
<keyword evidence="4" id="KW-1133">Transmembrane helix</keyword>
<dbReference type="eggNOG" id="COG0697">
    <property type="taxonomic scope" value="Bacteria"/>
</dbReference>
<comment type="similarity">
    <text evidence="1">Belongs to the GerABKA family.</text>
</comment>
<accession>I8IYJ4</accession>
<dbReference type="InterPro" id="IPR050768">
    <property type="entry name" value="UPF0353/GerABKA_families"/>
</dbReference>
<feature type="transmembrane region" description="Helical" evidence="4">
    <location>
        <begin position="412"/>
        <end position="439"/>
    </location>
</feature>
<keyword evidence="4" id="KW-0812">Transmembrane</keyword>
<dbReference type="Pfam" id="PF03323">
    <property type="entry name" value="GerA"/>
    <property type="match status" value="1"/>
</dbReference>
<dbReference type="Proteomes" id="UP000004080">
    <property type="component" value="Unassembled WGS sequence"/>
</dbReference>
<evidence type="ECO:0000256" key="2">
    <source>
        <dbReference type="ARBA" id="ARBA00023136"/>
    </source>
</evidence>
<feature type="transmembrane region" description="Helical" evidence="4">
    <location>
        <begin position="320"/>
        <end position="344"/>
    </location>
</feature>
<evidence type="ECO:0000256" key="1">
    <source>
        <dbReference type="ARBA" id="ARBA00005278"/>
    </source>
</evidence>
<evidence type="ECO:0000313" key="6">
    <source>
        <dbReference type="Proteomes" id="UP000004080"/>
    </source>
</evidence>
<dbReference type="STRING" id="1196324.A374_14465"/>
<evidence type="ECO:0000256" key="4">
    <source>
        <dbReference type="SAM" id="Phobius"/>
    </source>
</evidence>
<feature type="transmembrane region" description="Helical" evidence="4">
    <location>
        <begin position="356"/>
        <end position="375"/>
    </location>
</feature>
<keyword evidence="2 4" id="KW-0472">Membrane</keyword>
<dbReference type="EMBL" id="AKKV01000031">
    <property type="protein sequence ID" value="EIT84541.1"/>
    <property type="molecule type" value="Genomic_DNA"/>
</dbReference>
<dbReference type="OrthoDB" id="9772630at2"/>
<reference evidence="5 6" key="1">
    <citation type="journal article" date="2012" name="J. Bacteriol.">
        <title>Genome of Bacillus macauensis ZFHKF-1, a Long-Chain-Forming Bacterium.</title>
        <authorList>
            <person name="Cai L."/>
            <person name="Zhang T."/>
        </authorList>
    </citation>
    <scope>NUCLEOTIDE SEQUENCE [LARGE SCALE GENOMIC DNA]</scope>
    <source>
        <strain evidence="5 6">ZFHKF-1</strain>
    </source>
</reference>
<dbReference type="InterPro" id="IPR004995">
    <property type="entry name" value="Spore_Ger"/>
</dbReference>
<dbReference type="AlphaFoldDB" id="I8IYJ4"/>
<evidence type="ECO:0000313" key="5">
    <source>
        <dbReference type="EMBL" id="EIT84541.1"/>
    </source>
</evidence>
<dbReference type="GO" id="GO:0009847">
    <property type="term" value="P:spore germination"/>
    <property type="evidence" value="ECO:0007669"/>
    <property type="project" value="UniProtKB-UniRule"/>
</dbReference>
<protein>
    <submittedName>
        <fullName evidence="5">GerA spore germination protein</fullName>
    </submittedName>
</protein>